<organism evidence="1 2">
    <name type="scientific">Rotaria socialis</name>
    <dbReference type="NCBI Taxonomy" id="392032"/>
    <lineage>
        <taxon>Eukaryota</taxon>
        <taxon>Metazoa</taxon>
        <taxon>Spiralia</taxon>
        <taxon>Gnathifera</taxon>
        <taxon>Rotifera</taxon>
        <taxon>Eurotatoria</taxon>
        <taxon>Bdelloidea</taxon>
        <taxon>Philodinida</taxon>
        <taxon>Philodinidae</taxon>
        <taxon>Rotaria</taxon>
    </lineage>
</organism>
<dbReference type="AlphaFoldDB" id="A0A822BRH8"/>
<dbReference type="EMBL" id="CAJOBR010040485">
    <property type="protein sequence ID" value="CAF5024822.1"/>
    <property type="molecule type" value="Genomic_DNA"/>
</dbReference>
<accession>A0A822BRH8</accession>
<gene>
    <name evidence="1" type="ORF">QYT958_LOCUS40228</name>
</gene>
<comment type="caution">
    <text evidence="1">The sequence shown here is derived from an EMBL/GenBank/DDBJ whole genome shotgun (WGS) entry which is preliminary data.</text>
</comment>
<evidence type="ECO:0000313" key="1">
    <source>
        <dbReference type="EMBL" id="CAF5024822.1"/>
    </source>
</evidence>
<feature type="non-terminal residue" evidence="1">
    <location>
        <position position="1"/>
    </location>
</feature>
<protein>
    <submittedName>
        <fullName evidence="1">Uncharacterized protein</fullName>
    </submittedName>
</protein>
<dbReference type="Proteomes" id="UP000663848">
    <property type="component" value="Unassembled WGS sequence"/>
</dbReference>
<feature type="non-terminal residue" evidence="1">
    <location>
        <position position="123"/>
    </location>
</feature>
<name>A0A822BRH8_9BILA</name>
<sequence length="123" mass="14757">FRSRSDSGAVPNYDERCRELEDIRGECDQARILHRDNYITETNRIASEEHSMTSNFFVNFLMEEQSFYHDIEQYLSYRIPEIKNRLDTNKLAPSFYCDLSEHCLKRIQRPIAYPIEFCIHLLK</sequence>
<proteinExistence type="predicted"/>
<reference evidence="1" key="1">
    <citation type="submission" date="2021-02" db="EMBL/GenBank/DDBJ databases">
        <authorList>
            <person name="Nowell W R."/>
        </authorList>
    </citation>
    <scope>NUCLEOTIDE SEQUENCE</scope>
</reference>
<evidence type="ECO:0000313" key="2">
    <source>
        <dbReference type="Proteomes" id="UP000663848"/>
    </source>
</evidence>